<dbReference type="SUPFAM" id="SSF48498">
    <property type="entry name" value="Tetracyclin repressor-like, C-terminal domain"/>
    <property type="match status" value="1"/>
</dbReference>
<dbReference type="InterPro" id="IPR009057">
    <property type="entry name" value="Homeodomain-like_sf"/>
</dbReference>
<dbReference type="InterPro" id="IPR050109">
    <property type="entry name" value="HTH-type_TetR-like_transc_reg"/>
</dbReference>
<dbReference type="RefSeq" id="WP_073480884.1">
    <property type="nucleotide sequence ID" value="NZ_FQVN01000002.1"/>
</dbReference>
<keyword evidence="2 4" id="KW-0238">DNA-binding</keyword>
<keyword evidence="3" id="KW-0804">Transcription</keyword>
<dbReference type="EMBL" id="FQVN01000002">
    <property type="protein sequence ID" value="SHF16069.1"/>
    <property type="molecule type" value="Genomic_DNA"/>
</dbReference>
<dbReference type="SUPFAM" id="SSF46689">
    <property type="entry name" value="Homeodomain-like"/>
    <property type="match status" value="1"/>
</dbReference>
<dbReference type="STRING" id="2017.SAMN05444320_102697"/>
<dbReference type="Pfam" id="PF00440">
    <property type="entry name" value="TetR_N"/>
    <property type="match status" value="1"/>
</dbReference>
<evidence type="ECO:0000313" key="7">
    <source>
        <dbReference type="Proteomes" id="UP000184501"/>
    </source>
</evidence>
<name>A0A1M4ZDD7_STRHI</name>
<dbReference type="InterPro" id="IPR036271">
    <property type="entry name" value="Tet_transcr_reg_TetR-rel_C_sf"/>
</dbReference>
<dbReference type="PANTHER" id="PTHR30055">
    <property type="entry name" value="HTH-TYPE TRANSCRIPTIONAL REGULATOR RUTR"/>
    <property type="match status" value="1"/>
</dbReference>
<dbReference type="GO" id="GO:0000976">
    <property type="term" value="F:transcription cis-regulatory region binding"/>
    <property type="evidence" value="ECO:0007669"/>
    <property type="project" value="TreeGrafter"/>
</dbReference>
<dbReference type="Gene3D" id="1.10.10.60">
    <property type="entry name" value="Homeodomain-like"/>
    <property type="match status" value="1"/>
</dbReference>
<dbReference type="Gene3D" id="1.10.357.10">
    <property type="entry name" value="Tetracycline Repressor, domain 2"/>
    <property type="match status" value="1"/>
</dbReference>
<evidence type="ECO:0000256" key="4">
    <source>
        <dbReference type="PROSITE-ProRule" id="PRU00335"/>
    </source>
</evidence>
<accession>A0A1M4ZDD7</accession>
<dbReference type="Proteomes" id="UP000184501">
    <property type="component" value="Unassembled WGS sequence"/>
</dbReference>
<sequence>MSEGTATQRRPGRPRSQEADAAILRAAVDLLVERGAGEASIEQIAQRAGVTRATVYRRFRDKTQLLVQAVEAENGAQSESALTWPNVDRMLDDWAGYLGHSRHRRILRRLYGALDDFPELLAAYHESYGRRRAEGVRDTLHRAREAGHLPADVDIDFLQQLLSGAVLHHLGAYPDTTGADEIREYLATALRQVGYRPAPPGP</sequence>
<dbReference type="PROSITE" id="PS50977">
    <property type="entry name" value="HTH_TETR_2"/>
    <property type="match status" value="1"/>
</dbReference>
<dbReference type="Pfam" id="PF16859">
    <property type="entry name" value="TetR_C_11"/>
    <property type="match status" value="1"/>
</dbReference>
<organism evidence="6 7">
    <name type="scientific">Streptoalloteichus hindustanus</name>
    <dbReference type="NCBI Taxonomy" id="2017"/>
    <lineage>
        <taxon>Bacteria</taxon>
        <taxon>Bacillati</taxon>
        <taxon>Actinomycetota</taxon>
        <taxon>Actinomycetes</taxon>
        <taxon>Pseudonocardiales</taxon>
        <taxon>Pseudonocardiaceae</taxon>
        <taxon>Streptoalloteichus</taxon>
    </lineage>
</organism>
<keyword evidence="1" id="KW-0805">Transcription regulation</keyword>
<evidence type="ECO:0000256" key="1">
    <source>
        <dbReference type="ARBA" id="ARBA00023015"/>
    </source>
</evidence>
<dbReference type="GO" id="GO:0003700">
    <property type="term" value="F:DNA-binding transcription factor activity"/>
    <property type="evidence" value="ECO:0007669"/>
    <property type="project" value="TreeGrafter"/>
</dbReference>
<feature type="domain" description="HTH tetR-type" evidence="5">
    <location>
        <begin position="17"/>
        <end position="77"/>
    </location>
</feature>
<proteinExistence type="predicted"/>
<dbReference type="PANTHER" id="PTHR30055:SF148">
    <property type="entry name" value="TETR-FAMILY TRANSCRIPTIONAL REGULATOR"/>
    <property type="match status" value="1"/>
</dbReference>
<dbReference type="InterPro" id="IPR011075">
    <property type="entry name" value="TetR_C"/>
</dbReference>
<dbReference type="InterPro" id="IPR001647">
    <property type="entry name" value="HTH_TetR"/>
</dbReference>
<keyword evidence="7" id="KW-1185">Reference proteome</keyword>
<feature type="DNA-binding region" description="H-T-H motif" evidence="4">
    <location>
        <begin position="40"/>
        <end position="59"/>
    </location>
</feature>
<evidence type="ECO:0000313" key="6">
    <source>
        <dbReference type="EMBL" id="SHF16069.1"/>
    </source>
</evidence>
<evidence type="ECO:0000256" key="3">
    <source>
        <dbReference type="ARBA" id="ARBA00023163"/>
    </source>
</evidence>
<protein>
    <submittedName>
        <fullName evidence="6">Transcriptional regulator, TetR family</fullName>
    </submittedName>
</protein>
<gene>
    <name evidence="6" type="ORF">SAMN05444320_102697</name>
</gene>
<dbReference type="PRINTS" id="PR00455">
    <property type="entry name" value="HTHTETR"/>
</dbReference>
<dbReference type="OrthoDB" id="9796019at2"/>
<evidence type="ECO:0000256" key="2">
    <source>
        <dbReference type="ARBA" id="ARBA00023125"/>
    </source>
</evidence>
<dbReference type="AlphaFoldDB" id="A0A1M4ZDD7"/>
<reference evidence="6 7" key="1">
    <citation type="submission" date="2016-11" db="EMBL/GenBank/DDBJ databases">
        <authorList>
            <person name="Jaros S."/>
            <person name="Januszkiewicz K."/>
            <person name="Wedrychowicz H."/>
        </authorList>
    </citation>
    <scope>NUCLEOTIDE SEQUENCE [LARGE SCALE GENOMIC DNA]</scope>
    <source>
        <strain evidence="6 7">DSM 44523</strain>
    </source>
</reference>
<evidence type="ECO:0000259" key="5">
    <source>
        <dbReference type="PROSITE" id="PS50977"/>
    </source>
</evidence>